<keyword evidence="6" id="KW-1003">Cell membrane</keyword>
<reference evidence="8 9" key="1">
    <citation type="journal article" date="2016" name="BMC Genomics">
        <title>Combined genomic and structural analyses of a cultured magnetotactic bacterium reveals its niche adaptation to a dynamic environment.</title>
        <authorList>
            <person name="Araujo A.C."/>
            <person name="Morillo V."/>
            <person name="Cypriano J."/>
            <person name="Teixeira L.C."/>
            <person name="Leao P."/>
            <person name="Lyra S."/>
            <person name="Almeida L.G."/>
            <person name="Bazylinski D.A."/>
            <person name="Vasconcellos A.T."/>
            <person name="Abreu F."/>
            <person name="Lins U."/>
        </authorList>
    </citation>
    <scope>NUCLEOTIDE SEQUENCE [LARGE SCALE GENOMIC DNA]</scope>
    <source>
        <strain evidence="8 9">IT-1</strain>
    </source>
</reference>
<dbReference type="GO" id="GO:0009055">
    <property type="term" value="F:electron transfer activity"/>
    <property type="evidence" value="ECO:0007669"/>
    <property type="project" value="InterPro"/>
</dbReference>
<dbReference type="NCBIfam" id="NF002519">
    <property type="entry name" value="PRK01908.1"/>
    <property type="match status" value="1"/>
</dbReference>
<dbReference type="GO" id="GO:0010181">
    <property type="term" value="F:FMN binding"/>
    <property type="evidence" value="ECO:0007669"/>
    <property type="project" value="InterPro"/>
</dbReference>
<keyword evidence="3 6" id="KW-0285">Flavoprotein</keyword>
<dbReference type="Pfam" id="PF04205">
    <property type="entry name" value="FMN_bind"/>
    <property type="match status" value="1"/>
</dbReference>
<keyword evidence="1 6" id="KW-0813">Transport</keyword>
<dbReference type="HAMAP" id="MF_00479">
    <property type="entry name" value="RsxG_RnfG"/>
    <property type="match status" value="1"/>
</dbReference>
<feature type="modified residue" description="FMN phosphoryl threonine" evidence="6">
    <location>
        <position position="168"/>
    </location>
</feature>
<dbReference type="NCBIfam" id="TIGR01947">
    <property type="entry name" value="rnfG"/>
    <property type="match status" value="1"/>
</dbReference>
<organism evidence="8 9">
    <name type="scientific">Magnetofaba australis IT-1</name>
    <dbReference type="NCBI Taxonomy" id="1434232"/>
    <lineage>
        <taxon>Bacteria</taxon>
        <taxon>Pseudomonadati</taxon>
        <taxon>Pseudomonadota</taxon>
        <taxon>Magnetococcia</taxon>
        <taxon>Magnetococcales</taxon>
        <taxon>Magnetococcaceae</taxon>
        <taxon>Magnetofaba</taxon>
    </lineage>
</organism>
<feature type="domain" description="FMN-binding" evidence="7">
    <location>
        <begin position="98"/>
        <end position="185"/>
    </location>
</feature>
<name>A0A1Y2K428_9PROT</name>
<evidence type="ECO:0000313" key="9">
    <source>
        <dbReference type="Proteomes" id="UP000194003"/>
    </source>
</evidence>
<evidence type="ECO:0000256" key="6">
    <source>
        <dbReference type="HAMAP-Rule" id="MF_00479"/>
    </source>
</evidence>
<evidence type="ECO:0000259" key="7">
    <source>
        <dbReference type="SMART" id="SM00900"/>
    </source>
</evidence>
<keyword evidence="4 6" id="KW-0288">FMN</keyword>
<evidence type="ECO:0000256" key="5">
    <source>
        <dbReference type="ARBA" id="ARBA00022982"/>
    </source>
</evidence>
<dbReference type="EMBL" id="LVJN01000020">
    <property type="protein sequence ID" value="OSM01874.1"/>
    <property type="molecule type" value="Genomic_DNA"/>
</dbReference>
<comment type="subunit">
    <text evidence="6">The complex is composed of six subunits: RnfA, RnfB, RnfC, RnfD, RnfE and RnfG.</text>
</comment>
<dbReference type="GO" id="GO:0022900">
    <property type="term" value="P:electron transport chain"/>
    <property type="evidence" value="ECO:0007669"/>
    <property type="project" value="UniProtKB-UniRule"/>
</dbReference>
<evidence type="ECO:0000313" key="8">
    <source>
        <dbReference type="EMBL" id="OSM01874.1"/>
    </source>
</evidence>
<dbReference type="PIRSF" id="PIRSF006091">
    <property type="entry name" value="E_trnsport_RnfG"/>
    <property type="match status" value="1"/>
</dbReference>
<keyword evidence="9" id="KW-1185">Reference proteome</keyword>
<keyword evidence="6" id="KW-1278">Translocase</keyword>
<sequence>MQILKMGIVLTIVGAVATTVLASVYDVTKGPIAEAKRQEVLAALKEVLPPGFDNEPDRDTVVLVDKRLHRKEKPVTFYRSRISGEVTGVAYVVTAPDGYSGDIDIMMGLNTDGVLTGIKVVAHAETPGLGDKIVVTDWPESFKGESQNSVKWAVKKDGGHFDQFAGATITPRAVVNAVKRGLDFFAENKAKCLADPPAKADDKS</sequence>
<dbReference type="SMART" id="SM00900">
    <property type="entry name" value="FMN_bind"/>
    <property type="match status" value="1"/>
</dbReference>
<evidence type="ECO:0000256" key="3">
    <source>
        <dbReference type="ARBA" id="ARBA00022630"/>
    </source>
</evidence>
<accession>A0A1Y2K428</accession>
<dbReference type="InterPro" id="IPR010209">
    <property type="entry name" value="Ion_transpt_RnfG/RsxG"/>
</dbReference>
<comment type="subcellular location">
    <subcellularLocation>
        <location evidence="6">Cell inner membrane</location>
        <topology evidence="6">Single-pass membrane protein</topology>
    </subcellularLocation>
</comment>
<dbReference type="STRING" id="1434232.MAIT1_01926"/>
<comment type="caution">
    <text evidence="8">The sequence shown here is derived from an EMBL/GenBank/DDBJ whole genome shotgun (WGS) entry which is preliminary data.</text>
</comment>
<keyword evidence="5 6" id="KW-0249">Electron transport</keyword>
<evidence type="ECO:0000256" key="4">
    <source>
        <dbReference type="ARBA" id="ARBA00022643"/>
    </source>
</evidence>
<keyword evidence="6" id="KW-1133">Transmembrane helix</keyword>
<dbReference type="OrthoDB" id="9784165at2"/>
<proteinExistence type="inferred from homology"/>
<evidence type="ECO:0000256" key="1">
    <source>
        <dbReference type="ARBA" id="ARBA00022448"/>
    </source>
</evidence>
<gene>
    <name evidence="6" type="primary">rnfG</name>
    <name evidence="8" type="ORF">MAIT1_01926</name>
</gene>
<comment type="function">
    <text evidence="6">Part of a membrane-bound complex that couples electron transfer with translocation of ions across the membrane.</text>
</comment>
<keyword evidence="6" id="KW-0472">Membrane</keyword>
<dbReference type="GO" id="GO:0005886">
    <property type="term" value="C:plasma membrane"/>
    <property type="evidence" value="ECO:0007669"/>
    <property type="project" value="UniProtKB-SubCell"/>
</dbReference>
<keyword evidence="6" id="KW-0997">Cell inner membrane</keyword>
<dbReference type="RefSeq" id="WP_085444382.1">
    <property type="nucleotide sequence ID" value="NZ_LVJN01000020.1"/>
</dbReference>
<dbReference type="PANTHER" id="PTHR36118:SF1">
    <property type="entry name" value="ION-TRANSLOCATING OXIDOREDUCTASE COMPLEX SUBUNIT G"/>
    <property type="match status" value="1"/>
</dbReference>
<protein>
    <recommendedName>
        <fullName evidence="6">Ion-translocating oxidoreductase complex subunit G</fullName>
        <ecNumber evidence="6">7.-.-.-</ecNumber>
    </recommendedName>
    <alternativeName>
        <fullName evidence="6">Rnf electron transport complex subunit G</fullName>
    </alternativeName>
</protein>
<keyword evidence="6" id="KW-0812">Transmembrane</keyword>
<dbReference type="EC" id="7.-.-.-" evidence="6"/>
<dbReference type="PANTHER" id="PTHR36118">
    <property type="entry name" value="ION-TRANSLOCATING OXIDOREDUCTASE COMPLEX SUBUNIT G"/>
    <property type="match status" value="1"/>
</dbReference>
<comment type="similarity">
    <text evidence="6">Belongs to the RnfG family.</text>
</comment>
<dbReference type="AlphaFoldDB" id="A0A1Y2K428"/>
<evidence type="ECO:0000256" key="2">
    <source>
        <dbReference type="ARBA" id="ARBA00022553"/>
    </source>
</evidence>
<dbReference type="InterPro" id="IPR007329">
    <property type="entry name" value="FMN-bd"/>
</dbReference>
<keyword evidence="2 6" id="KW-0597">Phosphoprotein</keyword>
<comment type="cofactor">
    <cofactor evidence="6">
        <name>FMN</name>
        <dbReference type="ChEBI" id="CHEBI:58210"/>
    </cofactor>
</comment>
<dbReference type="Proteomes" id="UP000194003">
    <property type="component" value="Unassembled WGS sequence"/>
</dbReference>